<dbReference type="PROSITE" id="PS50211">
    <property type="entry name" value="DENN"/>
    <property type="match status" value="1"/>
</dbReference>
<dbReference type="Proteomes" id="UP001174909">
    <property type="component" value="Unassembled WGS sequence"/>
</dbReference>
<name>A0AA35TML2_GEOBA</name>
<dbReference type="InterPro" id="IPR024224">
    <property type="entry name" value="DENND6"/>
</dbReference>
<dbReference type="InterPro" id="IPR037516">
    <property type="entry name" value="Tripartite_DENN"/>
</dbReference>
<feature type="domain" description="UDENN" evidence="2">
    <location>
        <begin position="33"/>
        <end position="355"/>
    </location>
</feature>
<dbReference type="EMBL" id="CASHTH010003902">
    <property type="protein sequence ID" value="CAI8051075.1"/>
    <property type="molecule type" value="Genomic_DNA"/>
</dbReference>
<dbReference type="GO" id="GO:0005085">
    <property type="term" value="F:guanyl-nucleotide exchange factor activity"/>
    <property type="evidence" value="ECO:0007669"/>
    <property type="project" value="InterPro"/>
</dbReference>
<comment type="similarity">
    <text evidence="1">Belongs to the DENND6 family.</text>
</comment>
<protein>
    <submittedName>
        <fullName evidence="3">Protein DENND6A</fullName>
    </submittedName>
</protein>
<evidence type="ECO:0000256" key="1">
    <source>
        <dbReference type="ARBA" id="ARBA00007159"/>
    </source>
</evidence>
<gene>
    <name evidence="3" type="ORF">GBAR_LOCUS27995</name>
</gene>
<dbReference type="InterPro" id="IPR001194">
    <property type="entry name" value="cDENN_dom"/>
</dbReference>
<dbReference type="PANTHER" id="PTHR13677">
    <property type="entry name" value="LD41638P"/>
    <property type="match status" value="1"/>
</dbReference>
<comment type="caution">
    <text evidence="3">The sequence shown here is derived from an EMBL/GenBank/DDBJ whole genome shotgun (WGS) entry which is preliminary data.</text>
</comment>
<sequence length="355" mass="39331">MAEGGPPRGATGTGGGGGLGEKETWELFSNWVCCVCVVTFDLELGQALETVIPSDYKLSDTEKSNICYLAFPDSNSGCMGDTLFHIRIRCTGSGTGGTDLRPTNHHYGAPLVLMPDPAYYYGFVYFRQVKDSDIRRGYFQKSVVLLTRLPYITFFNFIIQRIAPEYFTHGLASLEAACGNMNQWPPPRPGQQLHLPILGQIIYVRLPTKSDKPAARDGEGPVIKKSSSVVVIPSVHDLNLHQALQPVLNNFEMIWELVITNEPIVVMGPSPTLCANTVQALVSLLHPLKYASDFRPFFTIHDSEFKHYTTRTQAPPRVILGVTNPFFTKTLDHWPHVIKLGEISSSNPGIYSGLF</sequence>
<evidence type="ECO:0000313" key="4">
    <source>
        <dbReference type="Proteomes" id="UP001174909"/>
    </source>
</evidence>
<evidence type="ECO:0000313" key="3">
    <source>
        <dbReference type="EMBL" id="CAI8051075.1"/>
    </source>
</evidence>
<accession>A0AA35TML2</accession>
<keyword evidence="4" id="KW-1185">Reference proteome</keyword>
<dbReference type="GO" id="GO:0055037">
    <property type="term" value="C:recycling endosome"/>
    <property type="evidence" value="ECO:0007669"/>
    <property type="project" value="TreeGrafter"/>
</dbReference>
<reference evidence="3" key="1">
    <citation type="submission" date="2023-03" db="EMBL/GenBank/DDBJ databases">
        <authorList>
            <person name="Steffen K."/>
            <person name="Cardenas P."/>
        </authorList>
    </citation>
    <scope>NUCLEOTIDE SEQUENCE</scope>
</reference>
<dbReference type="Pfam" id="PF02141">
    <property type="entry name" value="DENN"/>
    <property type="match status" value="1"/>
</dbReference>
<proteinExistence type="inferred from homology"/>
<organism evidence="3 4">
    <name type="scientific">Geodia barretti</name>
    <name type="common">Barrett's horny sponge</name>
    <dbReference type="NCBI Taxonomy" id="519541"/>
    <lineage>
        <taxon>Eukaryota</taxon>
        <taxon>Metazoa</taxon>
        <taxon>Porifera</taxon>
        <taxon>Demospongiae</taxon>
        <taxon>Heteroscleromorpha</taxon>
        <taxon>Tetractinellida</taxon>
        <taxon>Astrophorina</taxon>
        <taxon>Geodiidae</taxon>
        <taxon>Geodia</taxon>
    </lineage>
</organism>
<dbReference type="PANTHER" id="PTHR13677:SF0">
    <property type="entry name" value="LD41638P"/>
    <property type="match status" value="1"/>
</dbReference>
<evidence type="ECO:0000259" key="2">
    <source>
        <dbReference type="PROSITE" id="PS50211"/>
    </source>
</evidence>
<dbReference type="AlphaFoldDB" id="A0AA35TML2"/>